<gene>
    <name evidence="7" type="ORF">C7444_104116</name>
</gene>
<feature type="domain" description="Histidine kinase" evidence="6">
    <location>
        <begin position="1488"/>
        <end position="1745"/>
    </location>
</feature>
<comment type="caution">
    <text evidence="7">The sequence shown here is derived from an EMBL/GenBank/DDBJ whole genome shotgun (WGS) entry which is preliminary data.</text>
</comment>
<evidence type="ECO:0000259" key="6">
    <source>
        <dbReference type="PROSITE" id="PS50109"/>
    </source>
</evidence>
<dbReference type="InterPro" id="IPR053159">
    <property type="entry name" value="Hybrid_Histidine_Kinase"/>
</dbReference>
<dbReference type="EMBL" id="QJJS01000004">
    <property type="protein sequence ID" value="PXW97514.1"/>
    <property type="molecule type" value="Genomic_DNA"/>
</dbReference>
<dbReference type="InterPro" id="IPR011009">
    <property type="entry name" value="Kinase-like_dom_sf"/>
</dbReference>
<keyword evidence="8" id="KW-1185">Reference proteome</keyword>
<evidence type="ECO:0000256" key="4">
    <source>
        <dbReference type="SAM" id="MobiDB-lite"/>
    </source>
</evidence>
<proteinExistence type="predicted"/>
<reference evidence="7 8" key="1">
    <citation type="submission" date="2018-05" db="EMBL/GenBank/DDBJ databases">
        <title>Genomic Encyclopedia of Type Strains, Phase IV (KMG-IV): sequencing the most valuable type-strain genomes for metagenomic binning, comparative biology and taxonomic classification.</title>
        <authorList>
            <person name="Goeker M."/>
        </authorList>
    </citation>
    <scope>NUCLEOTIDE SEQUENCE [LARGE SCALE GENOMIC DNA]</scope>
    <source>
        <strain evidence="7 8">DSM 566</strain>
    </source>
</reference>
<dbReference type="PROSITE" id="PS50011">
    <property type="entry name" value="PROTEIN_KINASE_DOM"/>
    <property type="match status" value="1"/>
</dbReference>
<dbReference type="SUPFAM" id="SSF55874">
    <property type="entry name" value="ATPase domain of HSP90 chaperone/DNA topoisomerase II/histidine kinase"/>
    <property type="match status" value="1"/>
</dbReference>
<feature type="domain" description="Protein kinase" evidence="5">
    <location>
        <begin position="1"/>
        <end position="267"/>
    </location>
</feature>
<dbReference type="SMART" id="SM00387">
    <property type="entry name" value="HATPase_c"/>
    <property type="match status" value="1"/>
</dbReference>
<sequence>MEPMALPPTADTDVLLHRSTTLRVLRQTRPDGTTVICKQAFGPQARMRLRNERRVLERLAGVAGVPRLAPGDEADDHILLEDDGGQRLSQREAGTPMALPELLRLAGRLARILAAVHQRGVQHRNLHPLNIVLTGADDTPVLIGFEHATTSAEEQPGFIHHSLVTGTLAYGAPEQTGRSGLGIDHRADLYALGALLYEQATGRPPFVEADPLRLIHQHLAVLPVPPIERRPALPAELSDVILHLLEKSPDRRYQSGQGLARDLAELMRPDPAADPRPPFVPGRHDHPDWLAPPSQLVGREPERAVLASALDAALTPQRRAVLVAGAPGVGKTALINTLRPLVTARRGWFVCGKFDQLRQDQDTDAMHQALRALGRLLLAEPEAALAAQRLRLRRTLGPNVGLVTTLLPEFALLLGVEPDGTPAQDVLLAGSQLVQAVLDLLRAIVSPERPLVMVIDDLQWAAAPAIRTFDAILTDARLTGLLLVGAYRAGEVGATHALQARLDRWQQQPGPPWRLLLDNLPPDNLTELLASMMRLPLPQADALARAVAPRTAGNPFDTVELINALRRDGVLVAGDAGWQWDPREIQAHVGRGEVLELLQARIERLPAATIELLEIMACLGGELSLELLQAASGRAPAEVEAQAATALDDGLLVMIDDGVRAIRFRHDRVQQAAYRRLQGRGACRLHLDLARRLTRHAHFRAVAAEQYLPAAALIDDADERGRAARLFHEAAARLRLVSHGMVERLMSAAITLLSGLAGDTDRSLRIAVATERHLSLYNLGQLDEADAAFGFVQRCSDEALDQVEATCLQIASLTHRARGPEAVQLGVALLARLGTEVPTQDPAAIEQGLSALSDTVGPDDRHRPDVSDARVVAVAQLLDRLVIPTLQCAPDINAWLAVESRRLWTVHGPCPALVRSAALSMPLVLMARRQAYGAAHTLARQTLSVGEARGYELATATARHVHAIATQHWFGPLEDSIAQAREAHEALLRGGDLQFACLTYNATTPAVLDSAPALQTCIDEVDRGLAFAQRTGNEFAQGIYRTYRQLLRSLTEPTEPPGSLDDASFDEAARQSGRLAVGTLGVTFHLLRALSAALFDDLPRLQSHIAAAMPLLGAMPGFYPTAWAHALNALAMAGRIRAAAPGADLAEARAALAGSRAWMTQRAADQPGNFLHLQHWIEAEQAWALGDERAAARAFDAAMDRVATRSRAWHRALITERAARFHLDHGLVATGRCLLAEARQAHEHWGATAKVQRLMLQHPFLRPTAHRPEAREPADGGPTPARDDHAIDLLAVVRASQLLSSETSLERLTARVVELMGAMTGATDVHLALRREAPDGWLVLAADAAATPAMPLDLAGQQGLVPMSAFRYAERTRQPLVIDDAMQDDRFAGDPHLAGLQRCALLVLPILSQGEARAMLLLENRLATGCFAADRLDAVQLVAAQLAVSLENARLYAELEARVEQRTRELQDAQAQLLDTARRAGMAEIATNVLHNVGNVLNSVNVSADLIGNRLRQSKVSGFGRAMALMNEHPDDLGHFLTHDDKGRRLPGYLNRLVQAVAIEQSELAAELELLVGRVGHIKDIVATQQSYAGRSSVVEPVEIGSLVHDALQMNEASMARHHVRVETRLAELSGLRLDRSRVLQILVNLLANAKNACTDHGRSDALVRLQVDRQGERLHITVSDNGIGIAPEHLTRVFAHGFTTRKDGHGFGLHSCVLAARDMGGTLTARSDGPGRGATFELEIPTGGSQAMGP</sequence>
<dbReference type="PROSITE" id="PS50109">
    <property type="entry name" value="HIS_KIN"/>
    <property type="match status" value="1"/>
</dbReference>
<dbReference type="SMART" id="SM00065">
    <property type="entry name" value="GAF"/>
    <property type="match status" value="1"/>
</dbReference>
<evidence type="ECO:0000259" key="5">
    <source>
        <dbReference type="PROSITE" id="PS50011"/>
    </source>
</evidence>
<dbReference type="GO" id="GO:0005524">
    <property type="term" value="F:ATP binding"/>
    <property type="evidence" value="ECO:0007669"/>
    <property type="project" value="InterPro"/>
</dbReference>
<dbReference type="Gene3D" id="3.30.450.40">
    <property type="match status" value="1"/>
</dbReference>
<dbReference type="SUPFAM" id="SSF52540">
    <property type="entry name" value="P-loop containing nucleoside triphosphate hydrolases"/>
    <property type="match status" value="1"/>
</dbReference>
<dbReference type="EC" id="2.7.13.3" evidence="2"/>
<feature type="region of interest" description="Disordered" evidence="4">
    <location>
        <begin position="1262"/>
        <end position="1281"/>
    </location>
</feature>
<dbReference type="SUPFAM" id="SSF55781">
    <property type="entry name" value="GAF domain-like"/>
    <property type="match status" value="1"/>
</dbReference>
<feature type="coiled-coil region" evidence="3">
    <location>
        <begin position="1452"/>
        <end position="1479"/>
    </location>
</feature>
<dbReference type="Gene3D" id="3.40.50.300">
    <property type="entry name" value="P-loop containing nucleotide triphosphate hydrolases"/>
    <property type="match status" value="1"/>
</dbReference>
<evidence type="ECO:0000256" key="3">
    <source>
        <dbReference type="SAM" id="Coils"/>
    </source>
</evidence>
<dbReference type="InterPro" id="IPR041664">
    <property type="entry name" value="AAA_16"/>
</dbReference>
<feature type="region of interest" description="Disordered" evidence="4">
    <location>
        <begin position="1725"/>
        <end position="1751"/>
    </location>
</feature>
<comment type="catalytic activity">
    <reaction evidence="1">
        <text>ATP + protein L-histidine = ADP + protein N-phospho-L-histidine.</text>
        <dbReference type="EC" id="2.7.13.3"/>
    </reaction>
</comment>
<dbReference type="InterPro" id="IPR005467">
    <property type="entry name" value="His_kinase_dom"/>
</dbReference>
<dbReference type="InterPro" id="IPR004358">
    <property type="entry name" value="Sig_transdc_His_kin-like_C"/>
</dbReference>
<dbReference type="InterPro" id="IPR029016">
    <property type="entry name" value="GAF-like_dom_sf"/>
</dbReference>
<dbReference type="Pfam" id="PF00069">
    <property type="entry name" value="Pkinase"/>
    <property type="match status" value="1"/>
</dbReference>
<evidence type="ECO:0000313" key="8">
    <source>
        <dbReference type="Proteomes" id="UP000247811"/>
    </source>
</evidence>
<dbReference type="InterPro" id="IPR003594">
    <property type="entry name" value="HATPase_dom"/>
</dbReference>
<dbReference type="InterPro" id="IPR000719">
    <property type="entry name" value="Prot_kinase_dom"/>
</dbReference>
<protein>
    <recommendedName>
        <fullName evidence="2">histidine kinase</fullName>
        <ecNumber evidence="2">2.7.13.3</ecNumber>
    </recommendedName>
</protein>
<accession>A0A318H3H6</accession>
<dbReference type="InterPro" id="IPR036890">
    <property type="entry name" value="HATPase_C_sf"/>
</dbReference>
<dbReference type="InterPro" id="IPR027417">
    <property type="entry name" value="P-loop_NTPase"/>
</dbReference>
<keyword evidence="3" id="KW-0175">Coiled coil</keyword>
<dbReference type="SUPFAM" id="SSF56112">
    <property type="entry name" value="Protein kinase-like (PK-like)"/>
    <property type="match status" value="1"/>
</dbReference>
<dbReference type="Gene3D" id="3.30.565.10">
    <property type="entry name" value="Histidine kinase-like ATPase, C-terminal domain"/>
    <property type="match status" value="1"/>
</dbReference>
<dbReference type="OrthoDB" id="9801841at2"/>
<dbReference type="InterPro" id="IPR003018">
    <property type="entry name" value="GAF"/>
</dbReference>
<dbReference type="Pfam" id="PF02518">
    <property type="entry name" value="HATPase_c"/>
    <property type="match status" value="1"/>
</dbReference>
<dbReference type="SMART" id="SM00220">
    <property type="entry name" value="S_TKc"/>
    <property type="match status" value="1"/>
</dbReference>
<dbReference type="Gene3D" id="1.10.510.10">
    <property type="entry name" value="Transferase(Phosphotransferase) domain 1"/>
    <property type="match status" value="1"/>
</dbReference>
<evidence type="ECO:0000256" key="2">
    <source>
        <dbReference type="ARBA" id="ARBA00012438"/>
    </source>
</evidence>
<dbReference type="Pfam" id="PF01590">
    <property type="entry name" value="GAF"/>
    <property type="match status" value="1"/>
</dbReference>
<dbReference type="Pfam" id="PF13191">
    <property type="entry name" value="AAA_16"/>
    <property type="match status" value="1"/>
</dbReference>
<organism evidence="7 8">
    <name type="scientific">Sphaerotilus hippei</name>
    <dbReference type="NCBI Taxonomy" id="744406"/>
    <lineage>
        <taxon>Bacteria</taxon>
        <taxon>Pseudomonadati</taxon>
        <taxon>Pseudomonadota</taxon>
        <taxon>Betaproteobacteria</taxon>
        <taxon>Burkholderiales</taxon>
        <taxon>Sphaerotilaceae</taxon>
        <taxon>Sphaerotilus</taxon>
    </lineage>
</organism>
<evidence type="ECO:0000256" key="1">
    <source>
        <dbReference type="ARBA" id="ARBA00000085"/>
    </source>
</evidence>
<evidence type="ECO:0000313" key="7">
    <source>
        <dbReference type="EMBL" id="PXW97514.1"/>
    </source>
</evidence>
<dbReference type="PRINTS" id="PR00344">
    <property type="entry name" value="BCTRLSENSOR"/>
</dbReference>
<dbReference type="GO" id="GO:0004673">
    <property type="term" value="F:protein histidine kinase activity"/>
    <property type="evidence" value="ECO:0007669"/>
    <property type="project" value="UniProtKB-EC"/>
</dbReference>
<dbReference type="Proteomes" id="UP000247811">
    <property type="component" value="Unassembled WGS sequence"/>
</dbReference>
<dbReference type="PANTHER" id="PTHR43642">
    <property type="entry name" value="HYBRID SIGNAL TRANSDUCTION HISTIDINE KINASE G"/>
    <property type="match status" value="1"/>
</dbReference>
<dbReference type="PANTHER" id="PTHR43642:SF1">
    <property type="entry name" value="HYBRID SIGNAL TRANSDUCTION HISTIDINE KINASE G"/>
    <property type="match status" value="1"/>
</dbReference>
<dbReference type="CDD" id="cd14014">
    <property type="entry name" value="STKc_PknB_like"/>
    <property type="match status" value="1"/>
</dbReference>
<name>A0A318H3H6_9BURK</name>